<dbReference type="AlphaFoldDB" id="A0A559J3I4"/>
<evidence type="ECO:0000313" key="2">
    <source>
        <dbReference type="Proteomes" id="UP000318102"/>
    </source>
</evidence>
<dbReference type="InterPro" id="IPR025365">
    <property type="entry name" value="DUF4269"/>
</dbReference>
<gene>
    <name evidence="1" type="ORF">FPZ44_15730</name>
</gene>
<comment type="caution">
    <text evidence="1">The sequence shown here is derived from an EMBL/GenBank/DDBJ whole genome shotgun (WGS) entry which is preliminary data.</text>
</comment>
<dbReference type="Pfam" id="PF14091">
    <property type="entry name" value="DUF4269"/>
    <property type="match status" value="1"/>
</dbReference>
<name>A0A559J3I4_9BACL</name>
<proteinExistence type="predicted"/>
<keyword evidence="2" id="KW-1185">Reference proteome</keyword>
<sequence length="196" mass="23065">MADLNQCDFIHFDYLLQGNETQHEAYSVLHRLNIMELLRPYNPILVGTIPIDIHISNSDLDIICEVHDLDAFVEYITASFQCEEQYRYTVYSNLVNPYAVVNFRFQSWEIEIFAQPIPTTRQNGYRHMLVEHRILQLLGSGGYHAIRHLKETGYKTEPAFAKLLQLEGDPYERLLELAEWDEEALSQFIMQYRSFN</sequence>
<dbReference type="Proteomes" id="UP000318102">
    <property type="component" value="Unassembled WGS sequence"/>
</dbReference>
<reference evidence="1 2" key="1">
    <citation type="submission" date="2019-07" db="EMBL/GenBank/DDBJ databases">
        <authorList>
            <person name="Kim J."/>
        </authorList>
    </citation>
    <scope>NUCLEOTIDE SEQUENCE [LARGE SCALE GENOMIC DNA]</scope>
    <source>
        <strain evidence="1 2">N4</strain>
    </source>
</reference>
<protein>
    <submittedName>
        <fullName evidence="1">DUF4269 domain-containing protein</fullName>
    </submittedName>
</protein>
<dbReference type="RefSeq" id="WP_144991480.1">
    <property type="nucleotide sequence ID" value="NZ_VNJK01000001.1"/>
</dbReference>
<organism evidence="1 2">
    <name type="scientific">Paenibacillus agilis</name>
    <dbReference type="NCBI Taxonomy" id="3020863"/>
    <lineage>
        <taxon>Bacteria</taxon>
        <taxon>Bacillati</taxon>
        <taxon>Bacillota</taxon>
        <taxon>Bacilli</taxon>
        <taxon>Bacillales</taxon>
        <taxon>Paenibacillaceae</taxon>
        <taxon>Paenibacillus</taxon>
    </lineage>
</organism>
<accession>A0A559J3I4</accession>
<evidence type="ECO:0000313" key="1">
    <source>
        <dbReference type="EMBL" id="TVX94376.1"/>
    </source>
</evidence>
<dbReference type="OrthoDB" id="6402248at2"/>
<dbReference type="EMBL" id="VNJK01000001">
    <property type="protein sequence ID" value="TVX94376.1"/>
    <property type="molecule type" value="Genomic_DNA"/>
</dbReference>